<comment type="caution">
    <text evidence="1">The sequence shown here is derived from an EMBL/GenBank/DDBJ whole genome shotgun (WGS) entry which is preliminary data.</text>
</comment>
<sequence>MRALWSLSVMAVLAACTSQDVGGPARSAAFPEFPENLFAAFEAACADPGQEFRRVEKGTFECRQLLPPETTAYLILNFDGYPQKLPESVIQLSSTQTAQGYQVDADMFLLVPQKSGRILKIAVKSPTLDRKLARLYRVAGGTPI</sequence>
<proteinExistence type="predicted"/>
<evidence type="ECO:0000313" key="1">
    <source>
        <dbReference type="EMBL" id="KUJ86242.1"/>
    </source>
</evidence>
<organism evidence="1 2">
    <name type="scientific">Ruegeria marisrubri</name>
    <dbReference type="NCBI Taxonomy" id="1685379"/>
    <lineage>
        <taxon>Bacteria</taxon>
        <taxon>Pseudomonadati</taxon>
        <taxon>Pseudomonadota</taxon>
        <taxon>Alphaproteobacteria</taxon>
        <taxon>Rhodobacterales</taxon>
        <taxon>Roseobacteraceae</taxon>
        <taxon>Ruegeria</taxon>
    </lineage>
</organism>
<evidence type="ECO:0008006" key="3">
    <source>
        <dbReference type="Google" id="ProtNLM"/>
    </source>
</evidence>
<keyword evidence="2" id="KW-1185">Reference proteome</keyword>
<dbReference type="Proteomes" id="UP000053791">
    <property type="component" value="Unassembled WGS sequence"/>
</dbReference>
<dbReference type="EMBL" id="LQBQ01000001">
    <property type="protein sequence ID" value="KUJ86242.1"/>
    <property type="molecule type" value="Genomic_DNA"/>
</dbReference>
<evidence type="ECO:0000313" key="2">
    <source>
        <dbReference type="Proteomes" id="UP000053791"/>
    </source>
</evidence>
<dbReference type="AlphaFoldDB" id="A0A101CZN1"/>
<reference evidence="2" key="1">
    <citation type="submission" date="2015-12" db="EMBL/GenBank/DDBJ databases">
        <authorList>
            <person name="Zhang G."/>
            <person name="Stingl U."/>
        </authorList>
    </citation>
    <scope>NUCLEOTIDE SEQUENCE [LARGE SCALE GENOMIC DNA]</scope>
    <source>
        <strain evidence="2">ZGT118</strain>
    </source>
</reference>
<dbReference type="OrthoDB" id="7724709at2"/>
<gene>
    <name evidence="1" type="ORF">AVO45_02875</name>
</gene>
<protein>
    <recommendedName>
        <fullName evidence="3">Lipoprotein</fullName>
    </recommendedName>
</protein>
<name>A0A101CZN1_9RHOB</name>
<accession>A0A101CZN1</accession>
<dbReference type="PROSITE" id="PS51257">
    <property type="entry name" value="PROKAR_LIPOPROTEIN"/>
    <property type="match status" value="1"/>
</dbReference>